<dbReference type="PATRIC" id="fig|1429438.4.peg.5052"/>
<dbReference type="PANTHER" id="PTHR42760">
    <property type="entry name" value="SHORT-CHAIN DEHYDROGENASES/REDUCTASES FAMILY MEMBER"/>
    <property type="match status" value="1"/>
</dbReference>
<evidence type="ECO:0000256" key="1">
    <source>
        <dbReference type="ARBA" id="ARBA00006484"/>
    </source>
</evidence>
<evidence type="ECO:0000259" key="4">
    <source>
        <dbReference type="SMART" id="SM00822"/>
    </source>
</evidence>
<proteinExistence type="inferred from homology"/>
<accession>W4LGL1</accession>
<evidence type="ECO:0000256" key="3">
    <source>
        <dbReference type="RuleBase" id="RU000363"/>
    </source>
</evidence>
<keyword evidence="6" id="KW-1185">Reference proteome</keyword>
<dbReference type="PRINTS" id="PR00081">
    <property type="entry name" value="GDHRDH"/>
</dbReference>
<dbReference type="AlphaFoldDB" id="W4LGL1"/>
<reference evidence="5 6" key="1">
    <citation type="journal article" date="2014" name="Nature">
        <title>An environmental bacterial taxon with a large and distinct metabolic repertoire.</title>
        <authorList>
            <person name="Wilson M.C."/>
            <person name="Mori T."/>
            <person name="Ruckert C."/>
            <person name="Uria A.R."/>
            <person name="Helf M.J."/>
            <person name="Takada K."/>
            <person name="Gernert C."/>
            <person name="Steffens U.A."/>
            <person name="Heycke N."/>
            <person name="Schmitt S."/>
            <person name="Rinke C."/>
            <person name="Helfrich E.J."/>
            <person name="Brachmann A.O."/>
            <person name="Gurgui C."/>
            <person name="Wakimoto T."/>
            <person name="Kracht M."/>
            <person name="Crusemann M."/>
            <person name="Hentschel U."/>
            <person name="Abe I."/>
            <person name="Matsunaga S."/>
            <person name="Kalinowski J."/>
            <person name="Takeyama H."/>
            <person name="Piel J."/>
        </authorList>
    </citation>
    <scope>NUCLEOTIDE SEQUENCE [LARGE SCALE GENOMIC DNA]</scope>
    <source>
        <strain evidence="6">TSY1</strain>
    </source>
</reference>
<dbReference type="NCBIfam" id="NF005559">
    <property type="entry name" value="PRK07231.1"/>
    <property type="match status" value="1"/>
</dbReference>
<dbReference type="PRINTS" id="PR00080">
    <property type="entry name" value="SDRFAMILY"/>
</dbReference>
<name>W4LGL1_ENTF1</name>
<comment type="similarity">
    <text evidence="1 3">Belongs to the short-chain dehydrogenases/reductases (SDR) family.</text>
</comment>
<dbReference type="GO" id="GO:0016616">
    <property type="term" value="F:oxidoreductase activity, acting on the CH-OH group of donors, NAD or NADP as acceptor"/>
    <property type="evidence" value="ECO:0007669"/>
    <property type="project" value="UniProtKB-ARBA"/>
</dbReference>
<dbReference type="InterPro" id="IPR002347">
    <property type="entry name" value="SDR_fam"/>
</dbReference>
<evidence type="ECO:0000313" key="6">
    <source>
        <dbReference type="Proteomes" id="UP000019141"/>
    </source>
</evidence>
<evidence type="ECO:0000313" key="5">
    <source>
        <dbReference type="EMBL" id="ETW96476.1"/>
    </source>
</evidence>
<dbReference type="InterPro" id="IPR020904">
    <property type="entry name" value="Sc_DH/Rdtase_CS"/>
</dbReference>
<evidence type="ECO:0000256" key="2">
    <source>
        <dbReference type="ARBA" id="ARBA00023002"/>
    </source>
</evidence>
<dbReference type="PANTHER" id="PTHR42760:SF133">
    <property type="entry name" value="3-OXOACYL-[ACYL-CARRIER-PROTEIN] REDUCTASE"/>
    <property type="match status" value="1"/>
</dbReference>
<comment type="caution">
    <text evidence="5">The sequence shown here is derived from an EMBL/GenBank/DDBJ whole genome shotgun (WGS) entry which is preliminary data.</text>
</comment>
<organism evidence="5 6">
    <name type="scientific">Entotheonella factor</name>
    <dbReference type="NCBI Taxonomy" id="1429438"/>
    <lineage>
        <taxon>Bacteria</taxon>
        <taxon>Pseudomonadati</taxon>
        <taxon>Nitrospinota/Tectimicrobiota group</taxon>
        <taxon>Candidatus Tectimicrobiota</taxon>
        <taxon>Candidatus Entotheonellia</taxon>
        <taxon>Candidatus Entotheonellales</taxon>
        <taxon>Candidatus Entotheonellaceae</taxon>
        <taxon>Candidatus Entotheonella</taxon>
    </lineage>
</organism>
<sequence>MGRLDRKTALVTGGARGLGRGIVLELANEGADIVIADLLTDVAEQTAAEVRQLGRQVTVVRMDVTDTRSTQTGIQQALAERGGLDILVNNAGVAPVHTGTEADEEDWDRCYEVNLKGIWKVSQAVIPHFVERRAGKIVNIASIAGRRGGAWIAPYNASKAGVISLTQSQARELGPQNINVNAICPGLIWTDIWRAIGGMPEGEDDPVLHERRTYFDKIIETSCTLQREQTPEDIGKAVAFLASDDARNITGQALNVDGGIVMN</sequence>
<keyword evidence="2" id="KW-0560">Oxidoreductase</keyword>
<dbReference type="PROSITE" id="PS00061">
    <property type="entry name" value="ADH_SHORT"/>
    <property type="match status" value="1"/>
</dbReference>
<dbReference type="Proteomes" id="UP000019141">
    <property type="component" value="Unassembled WGS sequence"/>
</dbReference>
<dbReference type="Pfam" id="PF00106">
    <property type="entry name" value="adh_short"/>
    <property type="match status" value="1"/>
</dbReference>
<dbReference type="SUPFAM" id="SSF51735">
    <property type="entry name" value="NAD(P)-binding Rossmann-fold domains"/>
    <property type="match status" value="1"/>
</dbReference>
<dbReference type="SMART" id="SM00822">
    <property type="entry name" value="PKS_KR"/>
    <property type="match status" value="1"/>
</dbReference>
<gene>
    <name evidence="5" type="ORF">ETSY1_26460</name>
</gene>
<dbReference type="Gene3D" id="3.40.50.720">
    <property type="entry name" value="NAD(P)-binding Rossmann-like Domain"/>
    <property type="match status" value="1"/>
</dbReference>
<feature type="domain" description="Ketoreductase" evidence="4">
    <location>
        <begin position="7"/>
        <end position="192"/>
    </location>
</feature>
<dbReference type="EMBL" id="AZHW01000782">
    <property type="protein sequence ID" value="ETW96476.1"/>
    <property type="molecule type" value="Genomic_DNA"/>
</dbReference>
<dbReference type="InterPro" id="IPR036291">
    <property type="entry name" value="NAD(P)-bd_dom_sf"/>
</dbReference>
<dbReference type="InterPro" id="IPR057326">
    <property type="entry name" value="KR_dom"/>
</dbReference>
<dbReference type="HOGENOM" id="CLU_010194_1_0_7"/>
<dbReference type="FunFam" id="3.40.50.720:FF:000084">
    <property type="entry name" value="Short-chain dehydrogenase reductase"/>
    <property type="match status" value="1"/>
</dbReference>
<protein>
    <recommendedName>
        <fullName evidence="4">Ketoreductase domain-containing protein</fullName>
    </recommendedName>
</protein>